<dbReference type="AlphaFoldDB" id="A0A0J9SKM7"/>
<protein>
    <recommendedName>
        <fullName evidence="4">Variable surface protein</fullName>
    </recommendedName>
</protein>
<feature type="region of interest" description="Disordered" evidence="1">
    <location>
        <begin position="266"/>
        <end position="291"/>
    </location>
</feature>
<proteinExistence type="predicted"/>
<reference evidence="2 3" key="1">
    <citation type="submission" date="2011-08" db="EMBL/GenBank/DDBJ databases">
        <title>The Genome Sequence of Plasmodium vivax Brazil I.</title>
        <authorList>
            <consortium name="The Broad Institute Genome Sequencing Platform"/>
            <consortium name="The Broad Institute Genome Sequencing Center for Infectious Disease"/>
            <person name="Neafsey D."/>
            <person name="Carlton J."/>
            <person name="Barnwell J."/>
            <person name="Collins W."/>
            <person name="Escalante A."/>
            <person name="Mullikin J."/>
            <person name="Saul A."/>
            <person name="Guigo R."/>
            <person name="Camara F."/>
            <person name="Young S.K."/>
            <person name="Zeng Q."/>
            <person name="Gargeya S."/>
            <person name="Fitzgerald M."/>
            <person name="Haas B."/>
            <person name="Abouelleil A."/>
            <person name="Alvarado L."/>
            <person name="Arachchi H.M."/>
            <person name="Berlin A."/>
            <person name="Brown A."/>
            <person name="Chapman S.B."/>
            <person name="Chen Z."/>
            <person name="Dunbar C."/>
            <person name="Freedman E."/>
            <person name="Gearin G."/>
            <person name="Gellesch M."/>
            <person name="Goldberg J."/>
            <person name="Griggs A."/>
            <person name="Gujja S."/>
            <person name="Heiman D."/>
            <person name="Howarth C."/>
            <person name="Larson L."/>
            <person name="Lui A."/>
            <person name="MacDonald P.J.P."/>
            <person name="Montmayeur A."/>
            <person name="Murphy C."/>
            <person name="Neiman D."/>
            <person name="Pearson M."/>
            <person name="Priest M."/>
            <person name="Roberts A."/>
            <person name="Saif S."/>
            <person name="Shea T."/>
            <person name="Shenoy N."/>
            <person name="Sisk P."/>
            <person name="Stolte C."/>
            <person name="Sykes S."/>
            <person name="Wortman J."/>
            <person name="Nusbaum C."/>
            <person name="Birren B."/>
        </authorList>
    </citation>
    <scope>NUCLEOTIDE SEQUENCE [LARGE SCALE GENOMIC DNA]</scope>
    <source>
        <strain evidence="2 3">Brazil I</strain>
    </source>
</reference>
<feature type="compositionally biased region" description="Basic and acidic residues" evidence="1">
    <location>
        <begin position="270"/>
        <end position="287"/>
    </location>
</feature>
<evidence type="ECO:0000313" key="3">
    <source>
        <dbReference type="Proteomes" id="UP000053327"/>
    </source>
</evidence>
<gene>
    <name evidence="2" type="ORF">PVBG_05181</name>
</gene>
<evidence type="ECO:0008006" key="4">
    <source>
        <dbReference type="Google" id="ProtNLM"/>
    </source>
</evidence>
<accession>A0A0J9SKM7</accession>
<name>A0A0J9SKM7_PLAV1</name>
<dbReference type="Proteomes" id="UP000053327">
    <property type="component" value="Unassembled WGS sequence"/>
</dbReference>
<organism evidence="2 3">
    <name type="scientific">Plasmodium vivax (strain Brazil I)</name>
    <dbReference type="NCBI Taxonomy" id="1033975"/>
    <lineage>
        <taxon>Eukaryota</taxon>
        <taxon>Sar</taxon>
        <taxon>Alveolata</taxon>
        <taxon>Apicomplexa</taxon>
        <taxon>Aconoidasida</taxon>
        <taxon>Haemosporida</taxon>
        <taxon>Plasmodiidae</taxon>
        <taxon>Plasmodium</taxon>
        <taxon>Plasmodium (Plasmodium)</taxon>
    </lineage>
</organism>
<dbReference type="EMBL" id="KQ234946">
    <property type="protein sequence ID" value="KMZ83211.1"/>
    <property type="molecule type" value="Genomic_DNA"/>
</dbReference>
<sequence>MSDNILDIRKWNYNYPFKNDVYFRYRQFDRDVLDDVNRSNFYVLCDSIIKDSNGDVNIHTEACVRLLRNLGYFSVVPSIYELKTERCNILFNWIYKFINEEKITHNIINKIFELYEHEMTRKNNYFRCHYERDIKINEPINITILDIFDNNTPMIIEALKNKSESIKAPSRMFVCECVKIYKKMNDAYCLNKKKEGEDYTKACSKLGHFKRMYDIFLYNLGNLSNSLPSLNYSDEEFSVKCPAEGQNIALKFVGAADQGDTSRMEISQDGEFHGPKSPDDSPAHSETVDSPMKKTITTTIGTVAGASSLLAFLYKVNTRINLNIRTVIYKCVYTQYT</sequence>
<evidence type="ECO:0000313" key="2">
    <source>
        <dbReference type="EMBL" id="KMZ83211.1"/>
    </source>
</evidence>
<evidence type="ECO:0000256" key="1">
    <source>
        <dbReference type="SAM" id="MobiDB-lite"/>
    </source>
</evidence>